<feature type="transmembrane region" description="Helical" evidence="9">
    <location>
        <begin position="215"/>
        <end position="234"/>
    </location>
</feature>
<name>D8PBU3_9BACT</name>
<dbReference type="eggNOG" id="ENOG5030C6A">
    <property type="taxonomic scope" value="Bacteria"/>
</dbReference>
<feature type="transmembrane region" description="Helical" evidence="9">
    <location>
        <begin position="112"/>
        <end position="132"/>
    </location>
</feature>
<dbReference type="AlphaFoldDB" id="D8PBU3"/>
<dbReference type="KEGG" id="nde:NIDE0939"/>
<feature type="transmembrane region" description="Helical" evidence="9">
    <location>
        <begin position="29"/>
        <end position="47"/>
    </location>
</feature>
<feature type="transmembrane region" description="Helical" evidence="9">
    <location>
        <begin position="393"/>
        <end position="416"/>
    </location>
</feature>
<feature type="transmembrane region" description="Helical" evidence="9">
    <location>
        <begin position="6"/>
        <end position="22"/>
    </location>
</feature>
<evidence type="ECO:0000256" key="6">
    <source>
        <dbReference type="ARBA" id="ARBA00023136"/>
    </source>
</evidence>
<organism evidence="10 11">
    <name type="scientific">Nitrospira defluvii</name>
    <dbReference type="NCBI Taxonomy" id="330214"/>
    <lineage>
        <taxon>Bacteria</taxon>
        <taxon>Pseudomonadati</taxon>
        <taxon>Nitrospirota</taxon>
        <taxon>Nitrospiria</taxon>
        <taxon>Nitrospirales</taxon>
        <taxon>Nitrospiraceae</taxon>
        <taxon>Nitrospira</taxon>
    </lineage>
</organism>
<dbReference type="GO" id="GO:0016758">
    <property type="term" value="F:hexosyltransferase activity"/>
    <property type="evidence" value="ECO:0007669"/>
    <property type="project" value="InterPro"/>
</dbReference>
<dbReference type="EMBL" id="FP929003">
    <property type="protein sequence ID" value="CBK40702.1"/>
    <property type="molecule type" value="Genomic_DNA"/>
</dbReference>
<accession>D8PBU3</accession>
<keyword evidence="4 9" id="KW-0812">Transmembrane</keyword>
<dbReference type="Pfam" id="PF09594">
    <property type="entry name" value="GT87"/>
    <property type="match status" value="1"/>
</dbReference>
<feature type="transmembrane region" description="Helical" evidence="9">
    <location>
        <begin position="319"/>
        <end position="342"/>
    </location>
</feature>
<evidence type="ECO:0000313" key="11">
    <source>
        <dbReference type="Proteomes" id="UP000001660"/>
    </source>
</evidence>
<evidence type="ECO:0000256" key="5">
    <source>
        <dbReference type="ARBA" id="ARBA00022989"/>
    </source>
</evidence>
<sequence>MHQYAIFYGAAALAVVVWCFTFRYGSARAPFLAILGVILSGLVFWTWQVSEPSVLFSDFNVAYYPAGRAILEDLPHLFVRCWDTPVCGFVNIPIVAFFFTPFSFLTLRHAQWLLMGLSAVSLVMSLALLWSLTDRTWSGRWAMLLLFAMNGPLVYSLKEGNLTHFALLLLIAGVVCLDKTWDRSAGSCFALAAIIKLPLLLFAVYFFGKRRWAAVFGYGLTLLTVTGLSIWYAGWASHVAWYREVILPLSDKGIAAFNVQSVQGLLLRLQDGVRLYDWKPVPVPGDVGVAGQACAALFVGLSALLFLRSPGLQVRETTNLELSMVLCLSLIISPISWTHYYLLLLLPLSLYVGNRLPVANHGGWAVGMTLCLLLISPPVTFSGPDQAAGDQIATLFLSHYVIGAILLWGLCGYARWSVANVSRLRLVAARSGPPAPVRADRPHESDEPQTRSA</sequence>
<gene>
    <name evidence="10" type="ORF">NIDE0939</name>
</gene>
<evidence type="ECO:0000256" key="3">
    <source>
        <dbReference type="ARBA" id="ARBA00022679"/>
    </source>
</evidence>
<keyword evidence="2" id="KW-1003">Cell membrane</keyword>
<feature type="transmembrane region" description="Helical" evidence="9">
    <location>
        <begin position="362"/>
        <end position="381"/>
    </location>
</feature>
<feature type="compositionally biased region" description="Basic and acidic residues" evidence="8">
    <location>
        <begin position="438"/>
        <end position="453"/>
    </location>
</feature>
<evidence type="ECO:0000256" key="2">
    <source>
        <dbReference type="ARBA" id="ARBA00022475"/>
    </source>
</evidence>
<feature type="transmembrane region" description="Helical" evidence="9">
    <location>
        <begin position="287"/>
        <end position="307"/>
    </location>
</feature>
<evidence type="ECO:0000256" key="8">
    <source>
        <dbReference type="SAM" id="MobiDB-lite"/>
    </source>
</evidence>
<dbReference type="InterPro" id="IPR018584">
    <property type="entry name" value="GT87"/>
</dbReference>
<evidence type="ECO:0000256" key="7">
    <source>
        <dbReference type="ARBA" id="ARBA00024033"/>
    </source>
</evidence>
<keyword evidence="6 9" id="KW-0472">Membrane</keyword>
<dbReference type="HOGENOM" id="CLU_626655_0_0_0"/>
<evidence type="ECO:0000256" key="4">
    <source>
        <dbReference type="ARBA" id="ARBA00022692"/>
    </source>
</evidence>
<dbReference type="Proteomes" id="UP000001660">
    <property type="component" value="Chromosome"/>
</dbReference>
<keyword evidence="3" id="KW-0808">Transferase</keyword>
<comment type="subcellular location">
    <subcellularLocation>
        <location evidence="1">Cell membrane</location>
        <topology evidence="1">Multi-pass membrane protein</topology>
    </subcellularLocation>
</comment>
<feature type="transmembrane region" description="Helical" evidence="9">
    <location>
        <begin position="162"/>
        <end position="181"/>
    </location>
</feature>
<evidence type="ECO:0000256" key="1">
    <source>
        <dbReference type="ARBA" id="ARBA00004651"/>
    </source>
</evidence>
<evidence type="ECO:0008006" key="12">
    <source>
        <dbReference type="Google" id="ProtNLM"/>
    </source>
</evidence>
<proteinExistence type="inferred from homology"/>
<reference evidence="10 11" key="1">
    <citation type="journal article" date="2010" name="Proc. Natl. Acad. Sci. U.S.A.">
        <title>A Nitrospira metagenome illuminates the physiology and evolution of globally important nitrite-oxidizing bacteria.</title>
        <authorList>
            <person name="Lucker S."/>
            <person name="Wagner M."/>
            <person name="Maixner F."/>
            <person name="Pelletier E."/>
            <person name="Koch H."/>
            <person name="Vacherie B."/>
            <person name="Rattei T."/>
            <person name="Sinninghe Damste J."/>
            <person name="Spieck E."/>
            <person name="Le Paslier D."/>
            <person name="Daims H."/>
        </authorList>
    </citation>
    <scope>NUCLEOTIDE SEQUENCE [LARGE SCALE GENOMIC DNA]</scope>
</reference>
<evidence type="ECO:0000256" key="9">
    <source>
        <dbReference type="SAM" id="Phobius"/>
    </source>
</evidence>
<keyword evidence="5 9" id="KW-1133">Transmembrane helix</keyword>
<keyword evidence="11" id="KW-1185">Reference proteome</keyword>
<evidence type="ECO:0000313" key="10">
    <source>
        <dbReference type="EMBL" id="CBK40702.1"/>
    </source>
</evidence>
<feature type="transmembrane region" description="Helical" evidence="9">
    <location>
        <begin position="187"/>
        <end position="208"/>
    </location>
</feature>
<dbReference type="GO" id="GO:0005886">
    <property type="term" value="C:plasma membrane"/>
    <property type="evidence" value="ECO:0007669"/>
    <property type="project" value="UniProtKB-SubCell"/>
</dbReference>
<comment type="similarity">
    <text evidence="7">Belongs to the glycosyltransferase 87 family.</text>
</comment>
<feature type="region of interest" description="Disordered" evidence="8">
    <location>
        <begin position="432"/>
        <end position="453"/>
    </location>
</feature>
<dbReference type="OrthoDB" id="7620642at2"/>
<protein>
    <recommendedName>
        <fullName evidence="12">DUF2029 domain-containing protein</fullName>
    </recommendedName>
</protein>